<evidence type="ECO:0000256" key="5">
    <source>
        <dbReference type="ARBA" id="ARBA00022679"/>
    </source>
</evidence>
<comment type="caution">
    <text evidence="10">The sequence shown here is derived from an EMBL/GenBank/DDBJ whole genome shotgun (WGS) entry which is preliminary data.</text>
</comment>
<dbReference type="Pfam" id="PF03830">
    <property type="entry name" value="PTSIIB_sorb"/>
    <property type="match status" value="1"/>
</dbReference>
<sequence length="156" mass="16864">MIKITRVDERLVHGQVAFAWTNSLGADCILVVNDEAAADKIRATTLKLAAPAGIKFSIKSVADAIVLLNGTKTDKYKVFVIVGNTDDALKLVEHVKGVDHINLGNMKKTEGRRIITNSLAVDDHDVRNIRAMAQAGAVVECRAVPTDKETDAMTLI</sequence>
<dbReference type="EMBL" id="QSHZ01000002">
    <property type="protein sequence ID" value="RHC58491.1"/>
    <property type="molecule type" value="Genomic_DNA"/>
</dbReference>
<keyword evidence="6" id="KW-0598">Phosphotransferase system</keyword>
<dbReference type="InterPro" id="IPR036667">
    <property type="entry name" value="PTS_IIB_sorbose-sp_sf"/>
</dbReference>
<name>A0A414B0H3_9FIRM</name>
<evidence type="ECO:0000313" key="12">
    <source>
        <dbReference type="Proteomes" id="UP000284543"/>
    </source>
</evidence>
<gene>
    <name evidence="10" type="ORF">DW839_02985</name>
    <name evidence="9" type="ORF">DWW02_04430</name>
</gene>
<accession>A0A414B0H3</accession>
<evidence type="ECO:0000256" key="2">
    <source>
        <dbReference type="ARBA" id="ARBA00022448"/>
    </source>
</evidence>
<evidence type="ECO:0000313" key="10">
    <source>
        <dbReference type="EMBL" id="RHC58491.1"/>
    </source>
</evidence>
<evidence type="ECO:0000256" key="1">
    <source>
        <dbReference type="ARBA" id="ARBA00004496"/>
    </source>
</evidence>
<evidence type="ECO:0000313" key="9">
    <source>
        <dbReference type="EMBL" id="RGV78976.1"/>
    </source>
</evidence>
<dbReference type="GO" id="GO:0009401">
    <property type="term" value="P:phosphoenolpyruvate-dependent sugar phosphotransferase system"/>
    <property type="evidence" value="ECO:0007669"/>
    <property type="project" value="UniProtKB-KW"/>
</dbReference>
<keyword evidence="7" id="KW-0418">Kinase</keyword>
<protein>
    <submittedName>
        <fullName evidence="10">PTS mannose/fructose/sorbose transporter subunit IIB</fullName>
    </submittedName>
</protein>
<evidence type="ECO:0000256" key="3">
    <source>
        <dbReference type="ARBA" id="ARBA00022490"/>
    </source>
</evidence>
<reference evidence="11 12" key="1">
    <citation type="submission" date="2018-08" db="EMBL/GenBank/DDBJ databases">
        <title>A genome reference for cultivated species of the human gut microbiota.</title>
        <authorList>
            <person name="Zou Y."/>
            <person name="Xue W."/>
            <person name="Luo G."/>
        </authorList>
    </citation>
    <scope>NUCLEOTIDE SEQUENCE [LARGE SCALE GENOMIC DNA]</scope>
    <source>
        <strain evidence="9 12">AF14-18</strain>
        <strain evidence="10 11">AM35-14</strain>
    </source>
</reference>
<keyword evidence="3" id="KW-0963">Cytoplasm</keyword>
<dbReference type="RefSeq" id="WP_002567829.1">
    <property type="nucleotide sequence ID" value="NZ_CABKUK010000002.1"/>
</dbReference>
<dbReference type="Gene3D" id="3.40.35.10">
    <property type="entry name" value="Phosphotransferase system, sorbose subfamily IIB component"/>
    <property type="match status" value="1"/>
</dbReference>
<dbReference type="PROSITE" id="PS51101">
    <property type="entry name" value="PTS_EIIB_TYPE_4"/>
    <property type="match status" value="1"/>
</dbReference>
<organism evidence="10 11">
    <name type="scientific">Enterocloster bolteae</name>
    <dbReference type="NCBI Taxonomy" id="208479"/>
    <lineage>
        <taxon>Bacteria</taxon>
        <taxon>Bacillati</taxon>
        <taxon>Bacillota</taxon>
        <taxon>Clostridia</taxon>
        <taxon>Lachnospirales</taxon>
        <taxon>Lachnospiraceae</taxon>
        <taxon>Enterocloster</taxon>
    </lineage>
</organism>
<evidence type="ECO:0000256" key="6">
    <source>
        <dbReference type="ARBA" id="ARBA00022683"/>
    </source>
</evidence>
<feature type="domain" description="PTS EIIB type-4" evidence="8">
    <location>
        <begin position="1"/>
        <end position="156"/>
    </location>
</feature>
<keyword evidence="5" id="KW-0808">Transferase</keyword>
<evidence type="ECO:0000256" key="7">
    <source>
        <dbReference type="ARBA" id="ARBA00022777"/>
    </source>
</evidence>
<dbReference type="EMBL" id="QRZM01000001">
    <property type="protein sequence ID" value="RGV78976.1"/>
    <property type="molecule type" value="Genomic_DNA"/>
</dbReference>
<dbReference type="GO" id="GO:0016301">
    <property type="term" value="F:kinase activity"/>
    <property type="evidence" value="ECO:0007669"/>
    <property type="project" value="UniProtKB-KW"/>
</dbReference>
<dbReference type="SUPFAM" id="SSF52728">
    <property type="entry name" value="PTS IIb component"/>
    <property type="match status" value="1"/>
</dbReference>
<comment type="subcellular location">
    <subcellularLocation>
        <location evidence="1">Cytoplasm</location>
    </subcellularLocation>
</comment>
<dbReference type="GO" id="GO:0008982">
    <property type="term" value="F:protein-N(PI)-phosphohistidine-sugar phosphotransferase activity"/>
    <property type="evidence" value="ECO:0007669"/>
    <property type="project" value="InterPro"/>
</dbReference>
<evidence type="ECO:0000313" key="11">
    <source>
        <dbReference type="Proteomes" id="UP000283975"/>
    </source>
</evidence>
<dbReference type="Proteomes" id="UP000283975">
    <property type="component" value="Unassembled WGS sequence"/>
</dbReference>
<dbReference type="GO" id="GO:0005737">
    <property type="term" value="C:cytoplasm"/>
    <property type="evidence" value="ECO:0007669"/>
    <property type="project" value="UniProtKB-SubCell"/>
</dbReference>
<dbReference type="InterPro" id="IPR004720">
    <property type="entry name" value="PTS_IIB_sorbose-sp"/>
</dbReference>
<evidence type="ECO:0000259" key="8">
    <source>
        <dbReference type="PROSITE" id="PS51101"/>
    </source>
</evidence>
<keyword evidence="2" id="KW-0813">Transport</keyword>
<keyword evidence="4" id="KW-0762">Sugar transport</keyword>
<dbReference type="AlphaFoldDB" id="A0A414B0H3"/>
<dbReference type="KEGG" id="cbol:CGC65_05985"/>
<evidence type="ECO:0000256" key="4">
    <source>
        <dbReference type="ARBA" id="ARBA00022597"/>
    </source>
</evidence>
<dbReference type="Proteomes" id="UP000284543">
    <property type="component" value="Unassembled WGS sequence"/>
</dbReference>
<proteinExistence type="predicted"/>